<keyword evidence="2" id="KW-1185">Reference proteome</keyword>
<comment type="caution">
    <text evidence="1">The sequence shown here is derived from an EMBL/GenBank/DDBJ whole genome shotgun (WGS) entry which is preliminary data.</text>
</comment>
<evidence type="ECO:0000313" key="1">
    <source>
        <dbReference type="EMBL" id="KAJ8778380.1"/>
    </source>
</evidence>
<dbReference type="EMBL" id="JAIQCJ010002244">
    <property type="protein sequence ID" value="KAJ8778380.1"/>
    <property type="molecule type" value="Genomic_DNA"/>
</dbReference>
<dbReference type="InterPro" id="IPR009078">
    <property type="entry name" value="Ferritin-like_SF"/>
</dbReference>
<dbReference type="InterPro" id="IPR012347">
    <property type="entry name" value="Ferritin-like"/>
</dbReference>
<gene>
    <name evidence="1" type="ORF">J1605_013567</name>
</gene>
<name>A0AB34GIQ2_ESCRO</name>
<evidence type="ECO:0000313" key="2">
    <source>
        <dbReference type="Proteomes" id="UP001159641"/>
    </source>
</evidence>
<organism evidence="1 2">
    <name type="scientific">Eschrichtius robustus</name>
    <name type="common">California gray whale</name>
    <name type="synonym">Eschrichtius gibbosus</name>
    <dbReference type="NCBI Taxonomy" id="9764"/>
    <lineage>
        <taxon>Eukaryota</taxon>
        <taxon>Metazoa</taxon>
        <taxon>Chordata</taxon>
        <taxon>Craniata</taxon>
        <taxon>Vertebrata</taxon>
        <taxon>Euteleostomi</taxon>
        <taxon>Mammalia</taxon>
        <taxon>Eutheria</taxon>
        <taxon>Laurasiatheria</taxon>
        <taxon>Artiodactyla</taxon>
        <taxon>Whippomorpha</taxon>
        <taxon>Cetacea</taxon>
        <taxon>Mysticeti</taxon>
        <taxon>Eschrichtiidae</taxon>
        <taxon>Eschrichtius</taxon>
    </lineage>
</organism>
<dbReference type="SUPFAM" id="SSF47240">
    <property type="entry name" value="Ferritin-like"/>
    <property type="match status" value="1"/>
</dbReference>
<dbReference type="Proteomes" id="UP001159641">
    <property type="component" value="Unassembled WGS sequence"/>
</dbReference>
<protein>
    <submittedName>
        <fullName evidence="1">Uncharacterized protein</fullName>
    </submittedName>
</protein>
<dbReference type="AlphaFoldDB" id="A0AB34GIQ2"/>
<dbReference type="Gene3D" id="1.20.1260.10">
    <property type="match status" value="1"/>
</dbReference>
<proteinExistence type="predicted"/>
<accession>A0AB34GIQ2</accession>
<sequence length="63" mass="6923">MEATTVVEKNLNPVLWDLHAPGSATQTPSSDFLESCKLDEPVKLIKKMGGHLTDLPGWRAPHN</sequence>
<reference evidence="1 2" key="1">
    <citation type="submission" date="2022-11" db="EMBL/GenBank/DDBJ databases">
        <title>Whole genome sequence of Eschrichtius robustus ER-17-0199.</title>
        <authorList>
            <person name="Bruniche-Olsen A."/>
            <person name="Black A.N."/>
            <person name="Fields C.J."/>
            <person name="Walden K."/>
            <person name="Dewoody J.A."/>
        </authorList>
    </citation>
    <scope>NUCLEOTIDE SEQUENCE [LARGE SCALE GENOMIC DNA]</scope>
    <source>
        <strain evidence="1">ER-17-0199</strain>
        <tissue evidence="1">Blubber</tissue>
    </source>
</reference>